<dbReference type="GO" id="GO:0005524">
    <property type="term" value="F:ATP binding"/>
    <property type="evidence" value="ECO:0007669"/>
    <property type="project" value="UniProtKB-KW"/>
</dbReference>
<evidence type="ECO:0000256" key="1">
    <source>
        <dbReference type="ARBA" id="ARBA00000642"/>
    </source>
</evidence>
<feature type="binding site" evidence="7">
    <location>
        <position position="286"/>
    </location>
    <ligand>
        <name>ATP</name>
        <dbReference type="ChEBI" id="CHEBI:30616"/>
    </ligand>
</feature>
<feature type="binding site" evidence="7">
    <location>
        <position position="211"/>
    </location>
    <ligand>
        <name>ATP</name>
        <dbReference type="ChEBI" id="CHEBI:30616"/>
    </ligand>
</feature>
<evidence type="ECO:0000256" key="4">
    <source>
        <dbReference type="ARBA" id="ARBA00022741"/>
    </source>
</evidence>
<dbReference type="GO" id="GO:0006096">
    <property type="term" value="P:glycolytic process"/>
    <property type="evidence" value="ECO:0007669"/>
    <property type="project" value="InterPro"/>
</dbReference>
<keyword evidence="6 7" id="KW-0067">ATP-binding</keyword>
<dbReference type="STRING" id="1802758.A3A96_03435"/>
<evidence type="ECO:0000256" key="6">
    <source>
        <dbReference type="ARBA" id="ARBA00022840"/>
    </source>
</evidence>
<reference evidence="9 10" key="1">
    <citation type="journal article" date="2016" name="Nat. Commun.">
        <title>Thousands of microbial genomes shed light on interconnected biogeochemical processes in an aquifer system.</title>
        <authorList>
            <person name="Anantharaman K."/>
            <person name="Brown C.T."/>
            <person name="Hug L.A."/>
            <person name="Sharon I."/>
            <person name="Castelle C.J."/>
            <person name="Probst A.J."/>
            <person name="Thomas B.C."/>
            <person name="Singh A."/>
            <person name="Wilkins M.J."/>
            <person name="Karaoz U."/>
            <person name="Brodie E.L."/>
            <person name="Williams K.H."/>
            <person name="Hubbard S.S."/>
            <person name="Banfield J.F."/>
        </authorList>
    </citation>
    <scope>NUCLEOTIDE SEQUENCE [LARGE SCALE GENOMIC DNA]</scope>
</reference>
<comment type="caution">
    <text evidence="9">The sequence shown here is derived from an EMBL/GenBank/DDBJ whole genome shotgun (WGS) entry which is preliminary data.</text>
</comment>
<evidence type="ECO:0000313" key="9">
    <source>
        <dbReference type="EMBL" id="OHB02033.1"/>
    </source>
</evidence>
<evidence type="ECO:0000256" key="7">
    <source>
        <dbReference type="PIRSR" id="PIRSR000724-2"/>
    </source>
</evidence>
<comment type="similarity">
    <text evidence="8">Belongs to the phosphoglycerate kinase family.</text>
</comment>
<evidence type="ECO:0000256" key="8">
    <source>
        <dbReference type="RuleBase" id="RU000532"/>
    </source>
</evidence>
<sequence>MPFFTNGMKSIEDADIVEGTIVLVRTDWNVPVGYSEGNPERSLRVLDTSRIEVTLPTINFALNKGAKVIVMSHFGDGTDSLEIVVKEAANFFPNTQLKFVRDPWNTSSEDGKKVLENLKNGEVAVFENLRFWAEKENDEIFVKQLAEFADIYINEAFSTSHRAHASIVGIPKFLPHFAGFHFLEEFKKLGEAFNPEHPFLFILGGVKFETKLPLVEKFLNIADEIFIGGALAVKAKALPLALNPKIIFPVGDIALLDANTETLEMLGEKIKKAKFVLWNGPLGNYEVGYKEGTLTLARVLADSYAKVIVGGGDTENVIDELNMKDKFYFISLAGGAMLDFLANGTLPGIEALK</sequence>
<proteinExistence type="inferred from homology"/>
<dbReference type="GO" id="GO:0004618">
    <property type="term" value="F:phosphoglycerate kinase activity"/>
    <property type="evidence" value="ECO:0007669"/>
    <property type="project" value="UniProtKB-EC"/>
</dbReference>
<dbReference type="AlphaFoldDB" id="A0A1G2TXZ5"/>
<accession>A0A1G2TXZ5</accession>
<dbReference type="PANTHER" id="PTHR11406:SF23">
    <property type="entry name" value="PHOSPHOGLYCERATE KINASE 1, CHLOROPLASTIC-RELATED"/>
    <property type="match status" value="1"/>
</dbReference>
<evidence type="ECO:0000256" key="3">
    <source>
        <dbReference type="ARBA" id="ARBA00022679"/>
    </source>
</evidence>
<dbReference type="EC" id="2.7.2.3" evidence="2 8"/>
<dbReference type="GO" id="GO:0005829">
    <property type="term" value="C:cytosol"/>
    <property type="evidence" value="ECO:0007669"/>
    <property type="project" value="TreeGrafter"/>
</dbReference>
<dbReference type="PANTHER" id="PTHR11406">
    <property type="entry name" value="PHOSPHOGLYCERATE KINASE"/>
    <property type="match status" value="1"/>
</dbReference>
<organism evidence="9 10">
    <name type="scientific">Candidatus Zambryskibacteria bacterium RIFCSPLOWO2_01_FULL_39_39</name>
    <dbReference type="NCBI Taxonomy" id="1802758"/>
    <lineage>
        <taxon>Bacteria</taxon>
        <taxon>Candidatus Zambryskiibacteriota</taxon>
    </lineage>
</organism>
<protein>
    <recommendedName>
        <fullName evidence="2 8">Phosphoglycerate kinase</fullName>
        <ecNumber evidence="2 8">2.7.2.3</ecNumber>
    </recommendedName>
</protein>
<gene>
    <name evidence="9" type="ORF">A3A96_03435</name>
</gene>
<dbReference type="EMBL" id="MHWB01000008">
    <property type="protein sequence ID" value="OHB02033.1"/>
    <property type="molecule type" value="Genomic_DNA"/>
</dbReference>
<dbReference type="Pfam" id="PF00162">
    <property type="entry name" value="PGK"/>
    <property type="match status" value="2"/>
</dbReference>
<dbReference type="SUPFAM" id="SSF53748">
    <property type="entry name" value="Phosphoglycerate kinase"/>
    <property type="match status" value="1"/>
</dbReference>
<comment type="catalytic activity">
    <reaction evidence="1 8">
        <text>(2R)-3-phosphoglycerate + ATP = (2R)-3-phospho-glyceroyl phosphate + ADP</text>
        <dbReference type="Rhea" id="RHEA:14801"/>
        <dbReference type="ChEBI" id="CHEBI:30616"/>
        <dbReference type="ChEBI" id="CHEBI:57604"/>
        <dbReference type="ChEBI" id="CHEBI:58272"/>
        <dbReference type="ChEBI" id="CHEBI:456216"/>
        <dbReference type="EC" id="2.7.2.3"/>
    </reaction>
</comment>
<name>A0A1G2TXZ5_9BACT</name>
<dbReference type="InterPro" id="IPR036043">
    <property type="entry name" value="Phosphoglycerate_kinase_sf"/>
</dbReference>
<dbReference type="Gene3D" id="3.40.50.1260">
    <property type="entry name" value="Phosphoglycerate kinase, N-terminal domain"/>
    <property type="match status" value="3"/>
</dbReference>
<evidence type="ECO:0000256" key="2">
    <source>
        <dbReference type="ARBA" id="ARBA00013061"/>
    </source>
</evidence>
<feature type="binding site" evidence="7">
    <location>
        <begin position="311"/>
        <end position="314"/>
    </location>
    <ligand>
        <name>ATP</name>
        <dbReference type="ChEBI" id="CHEBI:30616"/>
    </ligand>
</feature>
<keyword evidence="5 8" id="KW-0418">Kinase</keyword>
<dbReference type="InterPro" id="IPR001576">
    <property type="entry name" value="Phosphoglycerate_kinase"/>
</dbReference>
<dbReference type="PIRSF" id="PIRSF000724">
    <property type="entry name" value="Pgk"/>
    <property type="match status" value="1"/>
</dbReference>
<keyword evidence="3 8" id="KW-0808">Transferase</keyword>
<dbReference type="InterPro" id="IPR015824">
    <property type="entry name" value="Phosphoglycerate_kinase_N"/>
</dbReference>
<evidence type="ECO:0000313" key="10">
    <source>
        <dbReference type="Proteomes" id="UP000177707"/>
    </source>
</evidence>
<keyword evidence="4" id="KW-0547">Nucleotide-binding</keyword>
<evidence type="ECO:0000256" key="5">
    <source>
        <dbReference type="ARBA" id="ARBA00022777"/>
    </source>
</evidence>
<dbReference type="PRINTS" id="PR00477">
    <property type="entry name" value="PHGLYCKINASE"/>
</dbReference>
<dbReference type="GO" id="GO:0043531">
    <property type="term" value="F:ADP binding"/>
    <property type="evidence" value="ECO:0007669"/>
    <property type="project" value="TreeGrafter"/>
</dbReference>
<dbReference type="Proteomes" id="UP000177707">
    <property type="component" value="Unassembled WGS sequence"/>
</dbReference>
<dbReference type="GO" id="GO:0006094">
    <property type="term" value="P:gluconeogenesis"/>
    <property type="evidence" value="ECO:0007669"/>
    <property type="project" value="TreeGrafter"/>
</dbReference>